<dbReference type="Pfam" id="PF02272">
    <property type="entry name" value="DHHA1"/>
    <property type="match status" value="1"/>
</dbReference>
<reference evidence="4" key="1">
    <citation type="submission" date="2015-08" db="EMBL/GenBank/DDBJ databases">
        <title>Genome sequencing project for genomic taxonomy and phylogenomics of Bacillus-like bacteria.</title>
        <authorList>
            <person name="Liu B."/>
            <person name="Wang J."/>
            <person name="Zhu Y."/>
            <person name="Liu G."/>
            <person name="Chen Q."/>
            <person name="Chen Z."/>
            <person name="Lan J."/>
            <person name="Che J."/>
            <person name="Ge C."/>
            <person name="Shi H."/>
            <person name="Pan Z."/>
            <person name="Liu X."/>
        </authorList>
    </citation>
    <scope>NUCLEOTIDE SEQUENCE [LARGE SCALE GENOMIC DNA]</scope>
    <source>
        <strain evidence="4">FJAT-4402</strain>
    </source>
</reference>
<dbReference type="Gene3D" id="3.90.1640.10">
    <property type="entry name" value="inorganic pyrophosphatase (n-terminal core)"/>
    <property type="match status" value="1"/>
</dbReference>
<dbReference type="RefSeq" id="WP_053603788.1">
    <property type="nucleotide sequence ID" value="NZ_CP012600.1"/>
</dbReference>
<keyword evidence="4" id="KW-1185">Reference proteome</keyword>
<organism evidence="3 4">
    <name type="scientific">Bacillus gobiensis</name>
    <dbReference type="NCBI Taxonomy" id="1441095"/>
    <lineage>
        <taxon>Bacteria</taxon>
        <taxon>Bacillati</taxon>
        <taxon>Bacillota</taxon>
        <taxon>Bacilli</taxon>
        <taxon>Bacillales</taxon>
        <taxon>Bacillaceae</taxon>
        <taxon>Bacillus</taxon>
    </lineage>
</organism>
<feature type="domain" description="DDH" evidence="1">
    <location>
        <begin position="15"/>
        <end position="153"/>
    </location>
</feature>
<proteinExistence type="predicted"/>
<dbReference type="SUPFAM" id="SSF64182">
    <property type="entry name" value="DHH phosphoesterases"/>
    <property type="match status" value="1"/>
</dbReference>
<name>A0A0M4FRJ5_9BACI</name>
<evidence type="ECO:0000313" key="4">
    <source>
        <dbReference type="Proteomes" id="UP000067625"/>
    </source>
</evidence>
<evidence type="ECO:0000313" key="3">
    <source>
        <dbReference type="EMBL" id="ALC82009.1"/>
    </source>
</evidence>
<dbReference type="InterPro" id="IPR038763">
    <property type="entry name" value="DHH_sf"/>
</dbReference>
<dbReference type="InterPro" id="IPR001667">
    <property type="entry name" value="DDH_dom"/>
</dbReference>
<dbReference type="Proteomes" id="UP000067625">
    <property type="component" value="Chromosome"/>
</dbReference>
<dbReference type="GO" id="GO:0003676">
    <property type="term" value="F:nucleic acid binding"/>
    <property type="evidence" value="ECO:0007669"/>
    <property type="project" value="InterPro"/>
</dbReference>
<dbReference type="EMBL" id="CP012600">
    <property type="protein sequence ID" value="ALC82009.1"/>
    <property type="molecule type" value="Genomic_DNA"/>
</dbReference>
<dbReference type="PANTHER" id="PTHR47618">
    <property type="entry name" value="BIFUNCTIONAL OLIGORIBONUCLEASE AND PAP PHOSPHATASE NRNA"/>
    <property type="match status" value="1"/>
</dbReference>
<dbReference type="InterPro" id="IPR051319">
    <property type="entry name" value="Oligoribo/pAp-PDE_c-di-AMP_PDE"/>
</dbReference>
<evidence type="ECO:0000259" key="2">
    <source>
        <dbReference type="Pfam" id="PF02272"/>
    </source>
</evidence>
<protein>
    <submittedName>
        <fullName evidence="3">Oligoribonuclease</fullName>
    </submittedName>
</protein>
<feature type="domain" description="DHHA1" evidence="2">
    <location>
        <begin position="227"/>
        <end position="310"/>
    </location>
</feature>
<reference evidence="3 4" key="2">
    <citation type="journal article" date="2016" name="Int. J. Syst. Evol. Microbiol.">
        <title>Bacillus gobiensis sp. nov., isolated from a soil sample.</title>
        <authorList>
            <person name="Liu B."/>
            <person name="Liu G.H."/>
            <person name="Cetin S."/>
            <person name="Schumann P."/>
            <person name="Pan Z.Z."/>
            <person name="Chen Q.Q."/>
        </authorList>
    </citation>
    <scope>NUCLEOTIDE SEQUENCE [LARGE SCALE GENOMIC DNA]</scope>
    <source>
        <strain evidence="3 4">FJAT-4402</strain>
    </source>
</reference>
<evidence type="ECO:0000259" key="1">
    <source>
        <dbReference type="Pfam" id="PF01368"/>
    </source>
</evidence>
<dbReference type="STRING" id="1441095.AM592_10635"/>
<dbReference type="Gene3D" id="3.10.310.30">
    <property type="match status" value="1"/>
</dbReference>
<dbReference type="OrthoDB" id="9803668at2"/>
<accession>A0A0M4FRJ5</accession>
<dbReference type="InterPro" id="IPR003156">
    <property type="entry name" value="DHHA1_dom"/>
</dbReference>
<dbReference type="PANTHER" id="PTHR47618:SF1">
    <property type="entry name" value="BIFUNCTIONAL OLIGORIBONUCLEASE AND PAP PHOSPHATASE NRNA"/>
    <property type="match status" value="1"/>
</dbReference>
<dbReference type="PATRIC" id="fig|1441095.3.peg.2344"/>
<sequence>MKSEVIKTISLYDTIIIHRHVRPDPDAYGSQCGLAELLKQSYPHKKIYVAGTPEPSLSFLYPMDEIEDEIYKGALVIVCDTANQARICDSRFGKGDKLIKIDHHPNEDPYGDLLWVDTEASSVSEMIYELYLEGKNAGWEISTKAAELIYAGIVGDTGRFLFPNTTKKTLKYAGELIEYPFSSTVLFDQLYETKLQVVKLNGYIYQHVELSEAGVASVIIKKDILEKYKVTATEASQLVGTLGSISGIKAWVFFVEEENQIRVRFRSKGPVINEIAKKYKGGGHPLAAGASISEWSTVSEIIDDLEELCKAF</sequence>
<dbReference type="Pfam" id="PF01368">
    <property type="entry name" value="DHH"/>
    <property type="match status" value="1"/>
</dbReference>
<gene>
    <name evidence="3" type="ORF">AM592_10635</name>
</gene>
<dbReference type="AlphaFoldDB" id="A0A0M4FRJ5"/>